<feature type="transmembrane region" description="Helical" evidence="1">
    <location>
        <begin position="43"/>
        <end position="61"/>
    </location>
</feature>
<feature type="transmembrane region" description="Helical" evidence="1">
    <location>
        <begin position="6"/>
        <end position="31"/>
    </location>
</feature>
<gene>
    <name evidence="2" type="ORF">ACFO3A_08630</name>
</gene>
<sequence>MDANVFFWHLLNFLAPAAFLAVTLGLGAWALRIPRRLPLWTGIGLNFVLGSIVLGAGLALTGSDGKLTTYGALVLVMGSFQWLLRRNTGAA</sequence>
<feature type="transmembrane region" description="Helical" evidence="1">
    <location>
        <begin position="67"/>
        <end position="84"/>
    </location>
</feature>
<organism evidence="2 3">
    <name type="scientific">Comamonas nitrativorans</name>
    <dbReference type="NCBI Taxonomy" id="108437"/>
    <lineage>
        <taxon>Bacteria</taxon>
        <taxon>Pseudomonadati</taxon>
        <taxon>Pseudomonadota</taxon>
        <taxon>Betaproteobacteria</taxon>
        <taxon>Burkholderiales</taxon>
        <taxon>Comamonadaceae</taxon>
        <taxon>Comamonas</taxon>
    </lineage>
</organism>
<protein>
    <submittedName>
        <fullName evidence="2">Uncharacterized protein</fullName>
    </submittedName>
</protein>
<accession>A0ABV9GZZ5</accession>
<dbReference type="RefSeq" id="WP_377725662.1">
    <property type="nucleotide sequence ID" value="NZ_JBHSEW010000006.1"/>
</dbReference>
<keyword evidence="1" id="KW-1133">Transmembrane helix</keyword>
<proteinExistence type="predicted"/>
<dbReference type="EMBL" id="JBHSEW010000006">
    <property type="protein sequence ID" value="MFC4622280.1"/>
    <property type="molecule type" value="Genomic_DNA"/>
</dbReference>
<comment type="caution">
    <text evidence="2">The sequence shown here is derived from an EMBL/GenBank/DDBJ whole genome shotgun (WGS) entry which is preliminary data.</text>
</comment>
<evidence type="ECO:0000313" key="3">
    <source>
        <dbReference type="Proteomes" id="UP001595967"/>
    </source>
</evidence>
<evidence type="ECO:0000256" key="1">
    <source>
        <dbReference type="SAM" id="Phobius"/>
    </source>
</evidence>
<name>A0ABV9GZZ5_9BURK</name>
<evidence type="ECO:0000313" key="2">
    <source>
        <dbReference type="EMBL" id="MFC4622280.1"/>
    </source>
</evidence>
<reference evidence="3" key="1">
    <citation type="journal article" date="2019" name="Int. J. Syst. Evol. Microbiol.">
        <title>The Global Catalogue of Microorganisms (GCM) 10K type strain sequencing project: providing services to taxonomists for standard genome sequencing and annotation.</title>
        <authorList>
            <consortium name="The Broad Institute Genomics Platform"/>
            <consortium name="The Broad Institute Genome Sequencing Center for Infectious Disease"/>
            <person name="Wu L."/>
            <person name="Ma J."/>
        </authorList>
    </citation>
    <scope>NUCLEOTIDE SEQUENCE [LARGE SCALE GENOMIC DNA]</scope>
    <source>
        <strain evidence="3">JCM 11650</strain>
    </source>
</reference>
<dbReference type="Proteomes" id="UP001595967">
    <property type="component" value="Unassembled WGS sequence"/>
</dbReference>
<keyword evidence="1" id="KW-0472">Membrane</keyword>
<keyword evidence="3" id="KW-1185">Reference proteome</keyword>
<keyword evidence="1" id="KW-0812">Transmembrane</keyword>